<dbReference type="PANTHER" id="PTHR43227:SF11">
    <property type="entry name" value="BLL4140 PROTEIN"/>
    <property type="match status" value="1"/>
</dbReference>
<organism evidence="9 10">
    <name type="scientific">Paenibacillus oryzisoli</name>
    <dbReference type="NCBI Taxonomy" id="1850517"/>
    <lineage>
        <taxon>Bacteria</taxon>
        <taxon>Bacillati</taxon>
        <taxon>Bacillota</taxon>
        <taxon>Bacilli</taxon>
        <taxon>Bacillales</taxon>
        <taxon>Paenibacillaceae</taxon>
        <taxon>Paenibacillus</taxon>
    </lineage>
</organism>
<dbReference type="EMBL" id="LYPB01000076">
    <property type="protein sequence ID" value="OAS16418.1"/>
    <property type="molecule type" value="Genomic_DNA"/>
</dbReference>
<proteinExistence type="inferred from homology"/>
<dbReference type="Gene3D" id="1.10.3720.10">
    <property type="entry name" value="MetI-like"/>
    <property type="match status" value="1"/>
</dbReference>
<dbReference type="Pfam" id="PF00528">
    <property type="entry name" value="BPD_transp_1"/>
    <property type="match status" value="1"/>
</dbReference>
<feature type="transmembrane region" description="Helical" evidence="7">
    <location>
        <begin position="217"/>
        <end position="241"/>
    </location>
</feature>
<keyword evidence="2 7" id="KW-0813">Transport</keyword>
<dbReference type="InterPro" id="IPR050809">
    <property type="entry name" value="UgpAE/MalFG_permease"/>
</dbReference>
<dbReference type="InterPro" id="IPR035906">
    <property type="entry name" value="MetI-like_sf"/>
</dbReference>
<keyword evidence="3" id="KW-1003">Cell membrane</keyword>
<keyword evidence="5 7" id="KW-1133">Transmembrane helix</keyword>
<dbReference type="Proteomes" id="UP000078454">
    <property type="component" value="Unassembled WGS sequence"/>
</dbReference>
<sequence>MKAFYNRRGDDEMKWKALTKNYELYILLLPALLYFAVFHYWPMYGVQIAFKNYVTTQGIWGSSWVGLKHFSEFVNSYLFWQLFRNTIEITVYSLVIGFPVPIILALMMNELRSARFKKAVQTITYAPHFISTIVLVSMLTFFLSPQTGLINKVIYFFGGSPIPFLTSPEWFKTIYVFSGVWQTAGWSSIIYMAALATIDPQINEAAVIDGASRMQRIWYINIPGIFPTIVILLILSVGNLMSVGFEKIYLMQNPLNMESSDIITTYVYRRGIQQSQYSFASAVGLFNSIINFILLVMVNRIAKGLKQSSLW</sequence>
<comment type="caution">
    <text evidence="9">The sequence shown here is derived from an EMBL/GenBank/DDBJ whole genome shotgun (WGS) entry which is preliminary data.</text>
</comment>
<evidence type="ECO:0000259" key="8">
    <source>
        <dbReference type="PROSITE" id="PS50928"/>
    </source>
</evidence>
<evidence type="ECO:0000256" key="4">
    <source>
        <dbReference type="ARBA" id="ARBA00022692"/>
    </source>
</evidence>
<dbReference type="PANTHER" id="PTHR43227">
    <property type="entry name" value="BLL4140 PROTEIN"/>
    <property type="match status" value="1"/>
</dbReference>
<dbReference type="OrthoDB" id="9785836at2"/>
<keyword evidence="4 7" id="KW-0812">Transmembrane</keyword>
<dbReference type="CDD" id="cd06261">
    <property type="entry name" value="TM_PBP2"/>
    <property type="match status" value="1"/>
</dbReference>
<evidence type="ECO:0000256" key="6">
    <source>
        <dbReference type="ARBA" id="ARBA00023136"/>
    </source>
</evidence>
<gene>
    <name evidence="9" type="ORF">A8708_20630</name>
</gene>
<evidence type="ECO:0000256" key="5">
    <source>
        <dbReference type="ARBA" id="ARBA00022989"/>
    </source>
</evidence>
<dbReference type="STRING" id="1850517.A8708_20630"/>
<feature type="domain" description="ABC transmembrane type-1" evidence="8">
    <location>
        <begin position="83"/>
        <end position="298"/>
    </location>
</feature>
<dbReference type="GO" id="GO:0005886">
    <property type="term" value="C:plasma membrane"/>
    <property type="evidence" value="ECO:0007669"/>
    <property type="project" value="UniProtKB-SubCell"/>
</dbReference>
<comment type="similarity">
    <text evidence="7">Belongs to the binding-protein-dependent transport system permease family.</text>
</comment>
<feature type="transmembrane region" description="Helical" evidence="7">
    <location>
        <begin position="89"/>
        <end position="111"/>
    </location>
</feature>
<feature type="transmembrane region" description="Helical" evidence="7">
    <location>
        <begin position="277"/>
        <end position="298"/>
    </location>
</feature>
<evidence type="ECO:0000256" key="1">
    <source>
        <dbReference type="ARBA" id="ARBA00004651"/>
    </source>
</evidence>
<dbReference type="PROSITE" id="PS50928">
    <property type="entry name" value="ABC_TM1"/>
    <property type="match status" value="1"/>
</dbReference>
<evidence type="ECO:0000313" key="9">
    <source>
        <dbReference type="EMBL" id="OAS16418.1"/>
    </source>
</evidence>
<dbReference type="GO" id="GO:0055085">
    <property type="term" value="P:transmembrane transport"/>
    <property type="evidence" value="ECO:0007669"/>
    <property type="project" value="InterPro"/>
</dbReference>
<feature type="transmembrane region" description="Helical" evidence="7">
    <location>
        <begin position="123"/>
        <end position="143"/>
    </location>
</feature>
<evidence type="ECO:0000313" key="10">
    <source>
        <dbReference type="Proteomes" id="UP000078454"/>
    </source>
</evidence>
<comment type="subcellular location">
    <subcellularLocation>
        <location evidence="1 7">Cell membrane</location>
        <topology evidence="1 7">Multi-pass membrane protein</topology>
    </subcellularLocation>
</comment>
<protein>
    <submittedName>
        <fullName evidence="9">Sugar ABC transporter permease</fullName>
    </submittedName>
</protein>
<name>A0A198A610_9BACL</name>
<dbReference type="AlphaFoldDB" id="A0A198A610"/>
<reference evidence="9 10" key="1">
    <citation type="submission" date="2016-05" db="EMBL/GenBank/DDBJ databases">
        <title>Paenibacillus sp. 1ZS3-15 nov., isolated from the rhizosphere soil.</title>
        <authorList>
            <person name="Zhang X.X."/>
            <person name="Zhang J."/>
        </authorList>
    </citation>
    <scope>NUCLEOTIDE SEQUENCE [LARGE SCALE GENOMIC DNA]</scope>
    <source>
        <strain evidence="9 10">1ZS3-15</strain>
    </source>
</reference>
<feature type="transmembrane region" description="Helical" evidence="7">
    <location>
        <begin position="21"/>
        <end position="41"/>
    </location>
</feature>
<accession>A0A198A610</accession>
<keyword evidence="10" id="KW-1185">Reference proteome</keyword>
<dbReference type="SUPFAM" id="SSF161098">
    <property type="entry name" value="MetI-like"/>
    <property type="match status" value="1"/>
</dbReference>
<evidence type="ECO:0000256" key="3">
    <source>
        <dbReference type="ARBA" id="ARBA00022475"/>
    </source>
</evidence>
<feature type="transmembrane region" description="Helical" evidence="7">
    <location>
        <begin position="174"/>
        <end position="196"/>
    </location>
</feature>
<keyword evidence="6 7" id="KW-0472">Membrane</keyword>
<evidence type="ECO:0000256" key="7">
    <source>
        <dbReference type="RuleBase" id="RU363032"/>
    </source>
</evidence>
<evidence type="ECO:0000256" key="2">
    <source>
        <dbReference type="ARBA" id="ARBA00022448"/>
    </source>
</evidence>
<dbReference type="InterPro" id="IPR000515">
    <property type="entry name" value="MetI-like"/>
</dbReference>